<name>A0ABQ5FRZ1_9ASTR</name>
<accession>A0ABQ5FRZ1</accession>
<comment type="caution">
    <text evidence="1">The sequence shown here is derived from an EMBL/GenBank/DDBJ whole genome shotgun (WGS) entry which is preliminary data.</text>
</comment>
<dbReference type="Proteomes" id="UP001151760">
    <property type="component" value="Unassembled WGS sequence"/>
</dbReference>
<sequence length="474" mass="54336">MAKEDHPVVVAVFPKFDMLHHQSKLSSKDVRSLAKKYNIPLDLHPCTPSEGWTMDQLSEEFIVSKQGHWFSFKKRVGKGVGGKIFQEKFSGMKGWKDKFSDAMAWRHHDSNVNDLLPNDGFSMEDVKTLVEKVIDLRPMHSGLFFSVGLATVWDFPGFHPVFKDTEENVITMSEYLRFPFLSGVIIEKRATTLTANQIRPRTTPPLLSLALYSTHRTPSREETLSNPIEIPRAQEESNALPNPIALEKAWFNVDRGAMDQTNILERKLVTARQDLEHNAKLYTDMANHYKGLKEEHAGCSEKFKELDAELAKKDYALVYAERVSAEAAIERQKLVTQLSQAKVVKFYCICKFLPTVVRRLFQIYEYKQSLSEPFNMAIQAGWGKGLAKGRMEEHILAALHAAEGFDAYSDKKLYPMYDKLFEKEYPYVMKVASGYRHFVVDLLKVTLLLPKAQLFLRHQMPLADLSPPKRLNYL</sequence>
<reference evidence="1" key="2">
    <citation type="submission" date="2022-01" db="EMBL/GenBank/DDBJ databases">
        <authorList>
            <person name="Yamashiro T."/>
            <person name="Shiraishi A."/>
            <person name="Satake H."/>
            <person name="Nakayama K."/>
        </authorList>
    </citation>
    <scope>NUCLEOTIDE SEQUENCE</scope>
</reference>
<evidence type="ECO:0000313" key="2">
    <source>
        <dbReference type="Proteomes" id="UP001151760"/>
    </source>
</evidence>
<proteinExistence type="predicted"/>
<gene>
    <name evidence="1" type="ORF">Tco_1017520</name>
</gene>
<reference evidence="1" key="1">
    <citation type="journal article" date="2022" name="Int. J. Mol. Sci.">
        <title>Draft Genome of Tanacetum Coccineum: Genomic Comparison of Closely Related Tanacetum-Family Plants.</title>
        <authorList>
            <person name="Yamashiro T."/>
            <person name="Shiraishi A."/>
            <person name="Nakayama K."/>
            <person name="Satake H."/>
        </authorList>
    </citation>
    <scope>NUCLEOTIDE SEQUENCE</scope>
</reference>
<dbReference type="EMBL" id="BQNB010017681">
    <property type="protein sequence ID" value="GJT66040.1"/>
    <property type="molecule type" value="Genomic_DNA"/>
</dbReference>
<organism evidence="1 2">
    <name type="scientific">Tanacetum coccineum</name>
    <dbReference type="NCBI Taxonomy" id="301880"/>
    <lineage>
        <taxon>Eukaryota</taxon>
        <taxon>Viridiplantae</taxon>
        <taxon>Streptophyta</taxon>
        <taxon>Embryophyta</taxon>
        <taxon>Tracheophyta</taxon>
        <taxon>Spermatophyta</taxon>
        <taxon>Magnoliopsida</taxon>
        <taxon>eudicotyledons</taxon>
        <taxon>Gunneridae</taxon>
        <taxon>Pentapetalae</taxon>
        <taxon>asterids</taxon>
        <taxon>campanulids</taxon>
        <taxon>Asterales</taxon>
        <taxon>Asteraceae</taxon>
        <taxon>Asteroideae</taxon>
        <taxon>Anthemideae</taxon>
        <taxon>Anthemidinae</taxon>
        <taxon>Tanacetum</taxon>
    </lineage>
</organism>
<keyword evidence="2" id="KW-1185">Reference proteome</keyword>
<evidence type="ECO:0000313" key="1">
    <source>
        <dbReference type="EMBL" id="GJT66040.1"/>
    </source>
</evidence>
<protein>
    <submittedName>
        <fullName evidence="1">Uncharacterized protein</fullName>
    </submittedName>
</protein>